<dbReference type="Pfam" id="PF00326">
    <property type="entry name" value="Peptidase_S9"/>
    <property type="match status" value="1"/>
</dbReference>
<evidence type="ECO:0000259" key="4">
    <source>
        <dbReference type="Pfam" id="PF00326"/>
    </source>
</evidence>
<gene>
    <name evidence="5" type="ORF">I0Q91_08485</name>
</gene>
<dbReference type="GO" id="GO:0004252">
    <property type="term" value="F:serine-type endopeptidase activity"/>
    <property type="evidence" value="ECO:0007669"/>
    <property type="project" value="TreeGrafter"/>
</dbReference>
<dbReference type="InterPro" id="IPR029058">
    <property type="entry name" value="AB_hydrolase_fold"/>
</dbReference>
<dbReference type="FunFam" id="3.40.50.1820:FF:000028">
    <property type="entry name" value="S9 family peptidase"/>
    <property type="match status" value="1"/>
</dbReference>
<dbReference type="PANTHER" id="PTHR42776:SF27">
    <property type="entry name" value="DIPEPTIDYL PEPTIDASE FAMILY MEMBER 6"/>
    <property type="match status" value="1"/>
</dbReference>
<sequence>MEKIKVDSFLDYRFLSDLKYSPDGENLAFKVSQANQDDNNYDSNLWIYNLASDRFYQLTSGKNDGGFVWLNGDEIIFTSKRQDKQDKDKEKLISETEFYKININGGEAVHIKTVAKAVGDFKVKGQEKLIFTAMKDLKERDEEELKKDKDYQVLEEIPFWANGKGYTDSYRNHLYSMDIDSGEIEELVKGKNNVGNFVIKGDKIAFTMNYFEDKAEIINNLYLYELDSGNLFQLTDRDWSISMIEFKNTDEICFAANDFQGMGLNSNPELYLVNTDNNEISQLTDGMDRSLWTSVGNDCRLGGGQTFIADDGELYFISTEGYNSYLNRLNSGDIERIIETEGAVDMFDIHDGQIAFIGFRGNQLQELYLFESGREKQVSSFNDQLLAEKMISEPEHFTVKASDGVELDAWIIKPVGYQEGEKYPAVLEIHGGPKTVYGSIFFNEFQILANAGYAVIFSNPRGSDGRGNEFADIRGGYGQRDYQDLMEVANTALERYDLIDADRLGVAGGSYGGYMTNWIVGQTDRFKAAVSQRSISNWVSMFATTDIGYYFVKDQADGATPWNNLDELWDSSPLKYADRVSTPTLLIHSEEDYRCWLTEALQFFTALKYHGVESRLTIFKGENHELSRSGKPEHRIRRYQEMLDWFNQYLK</sequence>
<organism evidence="5 6">
    <name type="scientific">Halonatronomonas betaini</name>
    <dbReference type="NCBI Taxonomy" id="2778430"/>
    <lineage>
        <taxon>Bacteria</taxon>
        <taxon>Bacillati</taxon>
        <taxon>Bacillota</taxon>
        <taxon>Clostridia</taxon>
        <taxon>Halanaerobiales</taxon>
        <taxon>Halarsenatibacteraceae</taxon>
        <taxon>Halonatronomonas</taxon>
    </lineage>
</organism>
<dbReference type="InterPro" id="IPR001375">
    <property type="entry name" value="Peptidase_S9_cat"/>
</dbReference>
<protein>
    <submittedName>
        <fullName evidence="5">S9 family peptidase</fullName>
    </submittedName>
</protein>
<dbReference type="AlphaFoldDB" id="A0A931F7W6"/>
<comment type="similarity">
    <text evidence="1">Belongs to the peptidase S9C family.</text>
</comment>
<evidence type="ECO:0000313" key="5">
    <source>
        <dbReference type="EMBL" id="MBF8437111.1"/>
    </source>
</evidence>
<dbReference type="InterPro" id="IPR011042">
    <property type="entry name" value="6-blade_b-propeller_TolB-like"/>
</dbReference>
<accession>A0A931F7W6</accession>
<dbReference type="SUPFAM" id="SSF82171">
    <property type="entry name" value="DPP6 N-terminal domain-like"/>
    <property type="match status" value="1"/>
</dbReference>
<dbReference type="Proteomes" id="UP000621436">
    <property type="component" value="Unassembled WGS sequence"/>
</dbReference>
<dbReference type="PANTHER" id="PTHR42776">
    <property type="entry name" value="SERINE PEPTIDASE S9 FAMILY MEMBER"/>
    <property type="match status" value="1"/>
</dbReference>
<name>A0A931F7W6_9FIRM</name>
<evidence type="ECO:0000256" key="1">
    <source>
        <dbReference type="ARBA" id="ARBA00010040"/>
    </source>
</evidence>
<keyword evidence="2" id="KW-0645">Protease</keyword>
<dbReference type="SUPFAM" id="SSF53474">
    <property type="entry name" value="alpha/beta-Hydrolases"/>
    <property type="match status" value="1"/>
</dbReference>
<reference evidence="5" key="1">
    <citation type="submission" date="2020-11" db="EMBL/GenBank/DDBJ databases">
        <title>Halonatronomonas betainensis gen. nov., sp. nov. a novel haloalkaliphilic representative of the family Halanaerobiacae capable of betaine degradation.</title>
        <authorList>
            <person name="Boltyanskaya Y."/>
            <person name="Kevbrin V."/>
            <person name="Detkova E."/>
            <person name="Grouzdev D.S."/>
            <person name="Koziaeva V."/>
            <person name="Zhilina T."/>
        </authorList>
    </citation>
    <scope>NUCLEOTIDE SEQUENCE</scope>
    <source>
        <strain evidence="5">Z-7014</strain>
    </source>
</reference>
<dbReference type="RefSeq" id="WP_270454054.1">
    <property type="nucleotide sequence ID" value="NZ_JADPIE010000004.1"/>
</dbReference>
<feature type="domain" description="Peptidase S9 prolyl oligopeptidase catalytic" evidence="4">
    <location>
        <begin position="441"/>
        <end position="651"/>
    </location>
</feature>
<evidence type="ECO:0000313" key="6">
    <source>
        <dbReference type="Proteomes" id="UP000621436"/>
    </source>
</evidence>
<dbReference type="Gene3D" id="3.40.50.1820">
    <property type="entry name" value="alpha/beta hydrolase"/>
    <property type="match status" value="1"/>
</dbReference>
<proteinExistence type="inferred from homology"/>
<keyword evidence="6" id="KW-1185">Reference proteome</keyword>
<evidence type="ECO:0000256" key="2">
    <source>
        <dbReference type="ARBA" id="ARBA00022670"/>
    </source>
</evidence>
<evidence type="ECO:0000256" key="3">
    <source>
        <dbReference type="ARBA" id="ARBA00022801"/>
    </source>
</evidence>
<dbReference type="EMBL" id="JADPIE010000004">
    <property type="protein sequence ID" value="MBF8437111.1"/>
    <property type="molecule type" value="Genomic_DNA"/>
</dbReference>
<dbReference type="GO" id="GO:0006508">
    <property type="term" value="P:proteolysis"/>
    <property type="evidence" value="ECO:0007669"/>
    <property type="project" value="UniProtKB-KW"/>
</dbReference>
<keyword evidence="3" id="KW-0378">Hydrolase</keyword>
<comment type="caution">
    <text evidence="5">The sequence shown here is derived from an EMBL/GenBank/DDBJ whole genome shotgun (WGS) entry which is preliminary data.</text>
</comment>
<dbReference type="Gene3D" id="2.120.10.30">
    <property type="entry name" value="TolB, C-terminal domain"/>
    <property type="match status" value="2"/>
</dbReference>